<evidence type="ECO:0000256" key="1">
    <source>
        <dbReference type="ARBA" id="ARBA00010364"/>
    </source>
</evidence>
<dbReference type="SMART" id="SM01152">
    <property type="entry name" value="DUF167"/>
    <property type="match status" value="1"/>
</dbReference>
<dbReference type="InterPro" id="IPR036591">
    <property type="entry name" value="YggU-like_sf"/>
</dbReference>
<dbReference type="PANTHER" id="PTHR13420">
    <property type="entry name" value="UPF0235 PROTEIN C15ORF40"/>
    <property type="match status" value="1"/>
</dbReference>
<dbReference type="Proteomes" id="UP000799640">
    <property type="component" value="Unassembled WGS sequence"/>
</dbReference>
<keyword evidence="3" id="KW-1185">Reference proteome</keyword>
<name>A0A6G1I2E8_9PEZI</name>
<dbReference type="OrthoDB" id="244097at2759"/>
<dbReference type="InterPro" id="IPR003746">
    <property type="entry name" value="DUF167"/>
</dbReference>
<protein>
    <submittedName>
        <fullName evidence="2">YggU-like protein</fullName>
    </submittedName>
</protein>
<accession>A0A6G1I2E8</accession>
<dbReference type="PANTHER" id="PTHR13420:SF7">
    <property type="entry name" value="UPF0235 PROTEIN C15ORF40"/>
    <property type="match status" value="1"/>
</dbReference>
<dbReference type="HAMAP" id="MF_00634">
    <property type="entry name" value="UPF0235"/>
    <property type="match status" value="1"/>
</dbReference>
<proteinExistence type="inferred from homology"/>
<dbReference type="SUPFAM" id="SSF69786">
    <property type="entry name" value="YggU-like"/>
    <property type="match status" value="1"/>
</dbReference>
<organism evidence="2 3">
    <name type="scientific">Trichodelitschia bisporula</name>
    <dbReference type="NCBI Taxonomy" id="703511"/>
    <lineage>
        <taxon>Eukaryota</taxon>
        <taxon>Fungi</taxon>
        <taxon>Dikarya</taxon>
        <taxon>Ascomycota</taxon>
        <taxon>Pezizomycotina</taxon>
        <taxon>Dothideomycetes</taxon>
        <taxon>Dothideomycetes incertae sedis</taxon>
        <taxon>Phaeotrichales</taxon>
        <taxon>Phaeotrichaceae</taxon>
        <taxon>Trichodelitschia</taxon>
    </lineage>
</organism>
<dbReference type="Gene3D" id="3.30.1200.10">
    <property type="entry name" value="YggU-like"/>
    <property type="match status" value="1"/>
</dbReference>
<dbReference type="EMBL" id="ML996691">
    <property type="protein sequence ID" value="KAF2402460.1"/>
    <property type="molecule type" value="Genomic_DNA"/>
</dbReference>
<evidence type="ECO:0000313" key="3">
    <source>
        <dbReference type="Proteomes" id="UP000799640"/>
    </source>
</evidence>
<gene>
    <name evidence="2" type="ORF">EJ06DRAFT_547769</name>
</gene>
<comment type="similarity">
    <text evidence="1">Belongs to the UPF0235 family.</text>
</comment>
<dbReference type="AlphaFoldDB" id="A0A6G1I2E8"/>
<dbReference type="NCBIfam" id="TIGR00251">
    <property type="entry name" value="DUF167 family protein"/>
    <property type="match status" value="1"/>
</dbReference>
<dbReference type="GO" id="GO:0005737">
    <property type="term" value="C:cytoplasm"/>
    <property type="evidence" value="ECO:0007669"/>
    <property type="project" value="TreeGrafter"/>
</dbReference>
<sequence length="121" mass="12877">MPPNPLPTIRFLPSKPPSPACLHLTVHVKPSARKQRDRILSLAPSAIELCVSAPARDGEANKAVRELIAEVLRLPTSSVTIARGHKAREKTLVVPAAPGKAEDEVVEGVRAALEEAAEVKA</sequence>
<dbReference type="Pfam" id="PF02594">
    <property type="entry name" value="DUF167"/>
    <property type="match status" value="1"/>
</dbReference>
<reference evidence="2" key="1">
    <citation type="journal article" date="2020" name="Stud. Mycol.">
        <title>101 Dothideomycetes genomes: a test case for predicting lifestyles and emergence of pathogens.</title>
        <authorList>
            <person name="Haridas S."/>
            <person name="Albert R."/>
            <person name="Binder M."/>
            <person name="Bloem J."/>
            <person name="Labutti K."/>
            <person name="Salamov A."/>
            <person name="Andreopoulos B."/>
            <person name="Baker S."/>
            <person name="Barry K."/>
            <person name="Bills G."/>
            <person name="Bluhm B."/>
            <person name="Cannon C."/>
            <person name="Castanera R."/>
            <person name="Culley D."/>
            <person name="Daum C."/>
            <person name="Ezra D."/>
            <person name="Gonzalez J."/>
            <person name="Henrissat B."/>
            <person name="Kuo A."/>
            <person name="Liang C."/>
            <person name="Lipzen A."/>
            <person name="Lutzoni F."/>
            <person name="Magnuson J."/>
            <person name="Mondo S."/>
            <person name="Nolan M."/>
            <person name="Ohm R."/>
            <person name="Pangilinan J."/>
            <person name="Park H.-J."/>
            <person name="Ramirez L."/>
            <person name="Alfaro M."/>
            <person name="Sun H."/>
            <person name="Tritt A."/>
            <person name="Yoshinaga Y."/>
            <person name="Zwiers L.-H."/>
            <person name="Turgeon B."/>
            <person name="Goodwin S."/>
            <person name="Spatafora J."/>
            <person name="Crous P."/>
            <person name="Grigoriev I."/>
        </authorList>
    </citation>
    <scope>NUCLEOTIDE SEQUENCE</scope>
    <source>
        <strain evidence="2">CBS 262.69</strain>
    </source>
</reference>
<evidence type="ECO:0000313" key="2">
    <source>
        <dbReference type="EMBL" id="KAF2402460.1"/>
    </source>
</evidence>